<accession>A0A1M6TVH8</accession>
<gene>
    <name evidence="1" type="ORF">SAMN02744037_02682</name>
</gene>
<proteinExistence type="predicted"/>
<sequence length="110" mass="12903">MDKKINNCFCFNNTNDNFIKWIVELLGPVIFGAKPAEILSFPDRGEDGIYKLKEIRGIIEKTDKTLYREFSYCNKCRKILFYNPIALDNTLREHRNLKFLKNIGTLVIII</sequence>
<dbReference type="Proteomes" id="UP000242497">
    <property type="component" value="Unassembled WGS sequence"/>
</dbReference>
<name>A0A1M6TVH8_9FIRM</name>
<dbReference type="InterPro" id="IPR024523">
    <property type="entry name" value="DUF3793"/>
</dbReference>
<reference evidence="2" key="1">
    <citation type="submission" date="2016-11" db="EMBL/GenBank/DDBJ databases">
        <authorList>
            <person name="Varghese N."/>
            <person name="Submissions S."/>
        </authorList>
    </citation>
    <scope>NUCLEOTIDE SEQUENCE [LARGE SCALE GENOMIC DNA]</scope>
    <source>
        <strain evidence="2">DSM 15518</strain>
    </source>
</reference>
<dbReference type="EMBL" id="FRAE01000108">
    <property type="protein sequence ID" value="SHK60808.1"/>
    <property type="molecule type" value="Genomic_DNA"/>
</dbReference>
<organism evidence="1 2">
    <name type="scientific">Tepidibacter formicigenes DSM 15518</name>
    <dbReference type="NCBI Taxonomy" id="1123349"/>
    <lineage>
        <taxon>Bacteria</taxon>
        <taxon>Bacillati</taxon>
        <taxon>Bacillota</taxon>
        <taxon>Clostridia</taxon>
        <taxon>Peptostreptococcales</taxon>
        <taxon>Peptostreptococcaceae</taxon>
        <taxon>Tepidibacter</taxon>
    </lineage>
</organism>
<dbReference type="Pfam" id="PF12672">
    <property type="entry name" value="DUF3793"/>
    <property type="match status" value="1"/>
</dbReference>
<keyword evidence="2" id="KW-1185">Reference proteome</keyword>
<dbReference type="OrthoDB" id="5393676at2"/>
<evidence type="ECO:0000313" key="1">
    <source>
        <dbReference type="EMBL" id="SHK60808.1"/>
    </source>
</evidence>
<dbReference type="STRING" id="1123349.SAMN02744037_02682"/>
<protein>
    <submittedName>
        <fullName evidence="1">Uncharacterized protein</fullName>
    </submittedName>
</protein>
<evidence type="ECO:0000313" key="2">
    <source>
        <dbReference type="Proteomes" id="UP000242497"/>
    </source>
</evidence>
<dbReference type="AlphaFoldDB" id="A0A1M6TVH8"/>